<proteinExistence type="predicted"/>
<gene>
    <name evidence="1" type="ORF">AM593_07590</name>
</gene>
<organism evidence="1 2">
    <name type="scientific">Mytilus galloprovincialis</name>
    <name type="common">Mediterranean mussel</name>
    <dbReference type="NCBI Taxonomy" id="29158"/>
    <lineage>
        <taxon>Eukaryota</taxon>
        <taxon>Metazoa</taxon>
        <taxon>Spiralia</taxon>
        <taxon>Lophotrochozoa</taxon>
        <taxon>Mollusca</taxon>
        <taxon>Bivalvia</taxon>
        <taxon>Autobranchia</taxon>
        <taxon>Pteriomorphia</taxon>
        <taxon>Mytilida</taxon>
        <taxon>Mytiloidea</taxon>
        <taxon>Mytilidae</taxon>
        <taxon>Mytilinae</taxon>
        <taxon>Mytilus</taxon>
    </lineage>
</organism>
<keyword evidence="2" id="KW-1185">Reference proteome</keyword>
<dbReference type="AlphaFoldDB" id="A0A3R5TG01"/>
<reference evidence="1 2" key="1">
    <citation type="journal article" date="2016" name="PLoS ONE">
        <title>A First Insight into the Genome of the Filter-Feeder Mussel Mytilus galloprovincialis.</title>
        <authorList>
            <person name="Murgarella M."/>
            <person name="Puiu D."/>
            <person name="Novoa B."/>
            <person name="Figueras A."/>
            <person name="Posada D."/>
            <person name="Canchaya C."/>
        </authorList>
    </citation>
    <scope>NUCLEOTIDE SEQUENCE [LARGE SCALE GENOMIC DNA]</scope>
    <source>
        <tissue evidence="1">Muscle</tissue>
    </source>
</reference>
<accession>A0A3R5TG01</accession>
<evidence type="ECO:0000313" key="1">
    <source>
        <dbReference type="EMBL" id="OPL20362.1"/>
    </source>
</evidence>
<dbReference type="Proteomes" id="UP000266721">
    <property type="component" value="Unassembled WGS sequence"/>
</dbReference>
<sequence length="161" mass="18646">MKIIQNNIDHLEQSSFDQASKVWSGYDIVVRMKEYGIGPQHKDELLKCFSAVCEDATERSVQNVRGQTVKLSSASGSTLERMFNIMDFMYRKDLKYLEDYRVAILKSTTYVSDNNTDGSWISSRNRRGGMRPVPKYVITLHFWCMNPGVVSTYNIWSFTQF</sequence>
<name>A0A3R5TG01_MYTGA</name>
<dbReference type="EMBL" id="KV610615">
    <property type="protein sequence ID" value="OPL20362.1"/>
    <property type="molecule type" value="Genomic_DNA"/>
</dbReference>
<protein>
    <submittedName>
        <fullName evidence="1">Fanconi anemia group j protein</fullName>
    </submittedName>
</protein>
<feature type="non-terminal residue" evidence="1">
    <location>
        <position position="1"/>
    </location>
</feature>
<evidence type="ECO:0000313" key="2">
    <source>
        <dbReference type="Proteomes" id="UP000266721"/>
    </source>
</evidence>